<keyword evidence="9" id="KW-0658">Purine biosynthesis</keyword>
<dbReference type="GO" id="GO:0006189">
    <property type="term" value="P:'de novo' IMP biosynthetic process"/>
    <property type="evidence" value="ECO:0007669"/>
    <property type="project" value="InterPro"/>
</dbReference>
<comment type="caution">
    <text evidence="22">The sequence shown here is derived from an EMBL/GenBank/DDBJ whole genome shotgun (WGS) entry which is preliminary data.</text>
</comment>
<evidence type="ECO:0000256" key="5">
    <source>
        <dbReference type="ARBA" id="ARBA00022490"/>
    </source>
</evidence>
<dbReference type="FunFam" id="3.30.1330.10:FF:000002">
    <property type="entry name" value="Phosphoribosylformylglycinamidine synthase"/>
    <property type="match status" value="1"/>
</dbReference>
<evidence type="ECO:0000256" key="14">
    <source>
        <dbReference type="ARBA" id="ARBA00032632"/>
    </source>
</evidence>
<dbReference type="SUPFAM" id="SSF52317">
    <property type="entry name" value="Class I glutamine amidotransferase-like"/>
    <property type="match status" value="1"/>
</dbReference>
<dbReference type="InterPro" id="IPR010918">
    <property type="entry name" value="PurM-like_C_dom"/>
</dbReference>
<dbReference type="InterPro" id="IPR036921">
    <property type="entry name" value="PurM-like_N_sf"/>
</dbReference>
<dbReference type="NCBIfam" id="NF003672">
    <property type="entry name" value="PRK05297.1"/>
    <property type="match status" value="1"/>
</dbReference>
<dbReference type="Pfam" id="PF13507">
    <property type="entry name" value="GATase_5"/>
    <property type="match status" value="1"/>
</dbReference>
<dbReference type="GO" id="GO:0005524">
    <property type="term" value="F:ATP binding"/>
    <property type="evidence" value="ECO:0007669"/>
    <property type="project" value="UniProtKB-KW"/>
</dbReference>
<keyword evidence="10" id="KW-0067">ATP-binding</keyword>
<evidence type="ECO:0000259" key="21">
    <source>
        <dbReference type="Pfam" id="PF22689"/>
    </source>
</evidence>
<dbReference type="EMBL" id="ML993876">
    <property type="protein sequence ID" value="KAF2204447.1"/>
    <property type="molecule type" value="Genomic_DNA"/>
</dbReference>
<feature type="domain" description="Phosphoribosylformylglycinamidine synthase linker" evidence="19">
    <location>
        <begin position="193"/>
        <end position="243"/>
    </location>
</feature>
<comment type="function">
    <text evidence="16">Phosphoribosylformylglycinamidine synthase involved in the purines biosynthetic pathway. Catalyzes the ATP-dependent conversion of formylglycinamide ribonucleotide (FGAR) and glutamine to yield formylglycinamidine ribonucleotide (FGAM) and glutamate.</text>
</comment>
<feature type="domain" description="Phosphoribosylformylglycinamidine synthase N-terminal" evidence="20">
    <location>
        <begin position="38"/>
        <end position="170"/>
    </location>
</feature>
<dbReference type="CDD" id="cd02203">
    <property type="entry name" value="PurL_repeat1"/>
    <property type="match status" value="1"/>
</dbReference>
<comment type="pathway">
    <text evidence="2">Purine metabolism; IMP biosynthesis via de novo pathway; 5-amino-1-(5-phospho-D-ribosyl)imidazole from N(2)-formyl-N(1)-(5-phospho-D-ribosyl)glycinamide: step 1/2.</text>
</comment>
<dbReference type="Gene3D" id="3.90.650.10">
    <property type="entry name" value="PurM-like C-terminal domain"/>
    <property type="match status" value="2"/>
</dbReference>
<keyword evidence="11" id="KW-0460">Magnesium</keyword>
<dbReference type="PANTHER" id="PTHR10099">
    <property type="entry name" value="PHOSPHORIBOSYLFORMYLGLYCINAMIDINE SYNTHASE"/>
    <property type="match status" value="1"/>
</dbReference>
<keyword evidence="12" id="KW-0315">Glutamine amidotransferase</keyword>
<evidence type="ECO:0000256" key="7">
    <source>
        <dbReference type="ARBA" id="ARBA00022723"/>
    </source>
</evidence>
<evidence type="ECO:0000256" key="10">
    <source>
        <dbReference type="ARBA" id="ARBA00022840"/>
    </source>
</evidence>
<dbReference type="Pfam" id="PF18076">
    <property type="entry name" value="FGAR-AT_N"/>
    <property type="match status" value="1"/>
</dbReference>
<dbReference type="EC" id="6.3.5.3" evidence="4"/>
<evidence type="ECO:0000256" key="12">
    <source>
        <dbReference type="ARBA" id="ARBA00022962"/>
    </source>
</evidence>
<organism evidence="22 23">
    <name type="scientific">Delitschia confertaspora ATCC 74209</name>
    <dbReference type="NCBI Taxonomy" id="1513339"/>
    <lineage>
        <taxon>Eukaryota</taxon>
        <taxon>Fungi</taxon>
        <taxon>Dikarya</taxon>
        <taxon>Ascomycota</taxon>
        <taxon>Pezizomycotina</taxon>
        <taxon>Dothideomycetes</taxon>
        <taxon>Pleosporomycetidae</taxon>
        <taxon>Pleosporales</taxon>
        <taxon>Delitschiaceae</taxon>
        <taxon>Delitschia</taxon>
    </lineage>
</organism>
<reference evidence="22" key="1">
    <citation type="journal article" date="2020" name="Stud. Mycol.">
        <title>101 Dothideomycetes genomes: a test case for predicting lifestyles and emergence of pathogens.</title>
        <authorList>
            <person name="Haridas S."/>
            <person name="Albert R."/>
            <person name="Binder M."/>
            <person name="Bloem J."/>
            <person name="Labutti K."/>
            <person name="Salamov A."/>
            <person name="Andreopoulos B."/>
            <person name="Baker S."/>
            <person name="Barry K."/>
            <person name="Bills G."/>
            <person name="Bluhm B."/>
            <person name="Cannon C."/>
            <person name="Castanera R."/>
            <person name="Culley D."/>
            <person name="Daum C."/>
            <person name="Ezra D."/>
            <person name="Gonzalez J."/>
            <person name="Henrissat B."/>
            <person name="Kuo A."/>
            <person name="Liang C."/>
            <person name="Lipzen A."/>
            <person name="Lutzoni F."/>
            <person name="Magnuson J."/>
            <person name="Mondo S."/>
            <person name="Nolan M."/>
            <person name="Ohm R."/>
            <person name="Pangilinan J."/>
            <person name="Park H.-J."/>
            <person name="Ramirez L."/>
            <person name="Alfaro M."/>
            <person name="Sun H."/>
            <person name="Tritt A."/>
            <person name="Yoshinaga Y."/>
            <person name="Zwiers L.-H."/>
            <person name="Turgeon B."/>
            <person name="Goodwin S."/>
            <person name="Spatafora J."/>
            <person name="Crous P."/>
            <person name="Grigoriev I."/>
        </authorList>
    </citation>
    <scope>NUCLEOTIDE SEQUENCE</scope>
    <source>
        <strain evidence="22">ATCC 74209</strain>
    </source>
</reference>
<evidence type="ECO:0000313" key="22">
    <source>
        <dbReference type="EMBL" id="KAF2204447.1"/>
    </source>
</evidence>
<dbReference type="Gene3D" id="1.10.8.750">
    <property type="entry name" value="Phosphoribosylformylglycinamidine synthase, linker domain"/>
    <property type="match status" value="1"/>
</dbReference>
<dbReference type="PANTHER" id="PTHR10099:SF1">
    <property type="entry name" value="PHOSPHORIBOSYLFORMYLGLYCINAMIDINE SYNTHASE"/>
    <property type="match status" value="1"/>
</dbReference>
<dbReference type="NCBIfam" id="TIGR01735">
    <property type="entry name" value="FGAM_synt"/>
    <property type="match status" value="1"/>
</dbReference>
<comment type="similarity">
    <text evidence="3">In the N-terminal section; belongs to the FGAMS family.</text>
</comment>
<dbReference type="Pfam" id="PF18072">
    <property type="entry name" value="FGAR-AT_linker"/>
    <property type="match status" value="1"/>
</dbReference>
<gene>
    <name evidence="22" type="ORF">GQ43DRAFT_460766</name>
</gene>
<keyword evidence="6" id="KW-0436">Ligase</keyword>
<dbReference type="GO" id="GO:0005737">
    <property type="term" value="C:cytoplasm"/>
    <property type="evidence" value="ECO:0007669"/>
    <property type="project" value="UniProtKB-SubCell"/>
</dbReference>
<evidence type="ECO:0000256" key="1">
    <source>
        <dbReference type="ARBA" id="ARBA00004496"/>
    </source>
</evidence>
<comment type="catalytic activity">
    <reaction evidence="15">
        <text>N(2)-formyl-N(1)-(5-phospho-beta-D-ribosyl)glycinamide + L-glutamine + ATP + H2O = 2-formamido-N(1)-(5-O-phospho-beta-D-ribosyl)acetamidine + L-glutamate + ADP + phosphate + H(+)</text>
        <dbReference type="Rhea" id="RHEA:17129"/>
        <dbReference type="ChEBI" id="CHEBI:15377"/>
        <dbReference type="ChEBI" id="CHEBI:15378"/>
        <dbReference type="ChEBI" id="CHEBI:29985"/>
        <dbReference type="ChEBI" id="CHEBI:30616"/>
        <dbReference type="ChEBI" id="CHEBI:43474"/>
        <dbReference type="ChEBI" id="CHEBI:58359"/>
        <dbReference type="ChEBI" id="CHEBI:147286"/>
        <dbReference type="ChEBI" id="CHEBI:147287"/>
        <dbReference type="ChEBI" id="CHEBI:456216"/>
        <dbReference type="EC" id="6.3.5.3"/>
    </reaction>
</comment>
<dbReference type="FunFam" id="3.90.650.10:FF:000005">
    <property type="entry name" value="Phosphoribosylformylglycinamidine synthase"/>
    <property type="match status" value="1"/>
</dbReference>
<dbReference type="Pfam" id="PF22689">
    <property type="entry name" value="FGAR-AT_PurM_N-like"/>
    <property type="match status" value="1"/>
</dbReference>
<evidence type="ECO:0000256" key="3">
    <source>
        <dbReference type="ARBA" id="ARBA00008608"/>
    </source>
</evidence>
<sequence>MASSHDSYLILPGSSAFSDFRLARLAKEIGATEVRAIWVHFVNPSRQLAEDELNTLKQLLHYGNTPSSQDRVYQTLVDAVNRGEEPRDSNTALFYISPRPGTISPWSSQATNIAHVCLLDKSVHRVERGMVIAATFDKPLAPDAIPNADVLHDRMTQSISRNPPDLNLIFGEHEPAPAKRISFEEFDTPQAALQHANRELGLALDHSEVEYLVEAYTEQLKRGPVDVELFMFAQVNSEHCRHKQFNADWTIDGMRKPHSLFGMIRNTHQKHPKHVVSAYSDNAAVLEGPHASFWAPSHLTGEYHQSKEPVHILCKVETHNHPTAVSPFPGAATGSGGEIRDEGAVGRGSRPKTGLAGFTVSDLLIPGFEQPWELRDVGKPSHIASSLDIMLEAPIGSAYFNNEFGRPCTTGYFRTLFLKVPVDEKTTEIRGYHKPIMIAGGVGTVRPQHALKDADLVHPGAKLVVIGGPAMLIGLGGGAASSIQSGEGSVDLDFASVQRGNAEVQRRAQEVINTCVSMGDQSPILFIHDVGAGGLSNALPELAHDSGLGATFELREIDNADRGMSPMQIWCCEAQERYVLAVDPNHIDLFKRICKRERCGYSIVGTATGGATEQEKHLVLTDRESKDFPTPIDLPMSTLFGKPPKMSRIVESRKPNLPVFDTSLSVYLPKAPRDSLVSEAVNRVLAFPAVGSKSFLITIGDRTVGGLTIRDQMAGRWQTPVADVSVTATSLLPGIQTGEAMAMGEKPPLALISPAASARMAVAESLMNLAAANVIDRLARVRLSANWMCASSHPGEGAALYEAVEAIGMDLCPKLGISIPVGKDSMSMKMKWTDSKSKEAKEVTAPLSLVITAFAPVERTDRTWTPALSRLEDVGETVLLYVDLAEGKKAMGGSALAQVFGQVGDQAPDVRDADIIKDFYDAVEQLHEAGIVLAYHDRSDGGLFTTLVEMMFAGRCGLDIMLDGICHSTDTKDVLETLFNEELGAVFQVRKQDETEFMRCFATCGPPPGMIKKIGRVAAASKQEINFFFGTEVVYRGTRKDLQQRWAATSHQVQRLRDNPVCADEEFNNILDDRDPGLSYKLTYKPKDTILPLKATISSAFTSKPRVAILREEGVNGQAEMAFAFNVAGFSAIDVHMTDILSGRVSLAGFVGLAACGGFSYGDVLGAGQGWAKSVLLHPETRKEFQDFFERADTFSLGVCNGCQFLSKLKDIIPGAGLWPSFEKNTSEQYEARVCMVEVLDPPRPNVQPSVFLHGMHGSTLPIVTAHGEGRAHFPPSTVSAATPETMYDEGLVSMRYVDNYGTPTEKYPYNPNGSPQGITGIRTPDGKVLALMPHPERTILGNVASWVPPGKTEEWGEFGPWARLFRSARRWVG</sequence>
<dbReference type="OrthoDB" id="6666987at2759"/>
<accession>A0A9P4JVZ8</accession>
<dbReference type="SUPFAM" id="SSF55326">
    <property type="entry name" value="PurM N-terminal domain-like"/>
    <property type="match status" value="2"/>
</dbReference>
<evidence type="ECO:0000256" key="9">
    <source>
        <dbReference type="ARBA" id="ARBA00022755"/>
    </source>
</evidence>
<dbReference type="InterPro" id="IPR036604">
    <property type="entry name" value="PurS-like_sf"/>
</dbReference>
<dbReference type="CDD" id="cd02204">
    <property type="entry name" value="PurL_repeat2"/>
    <property type="match status" value="1"/>
</dbReference>
<evidence type="ECO:0000313" key="23">
    <source>
        <dbReference type="Proteomes" id="UP000799536"/>
    </source>
</evidence>
<dbReference type="Gene3D" id="3.40.50.880">
    <property type="match status" value="1"/>
</dbReference>
<keyword evidence="7" id="KW-0479">Metal-binding</keyword>
<evidence type="ECO:0000256" key="2">
    <source>
        <dbReference type="ARBA" id="ARBA00004920"/>
    </source>
</evidence>
<comment type="subcellular location">
    <subcellularLocation>
        <location evidence="1">Cytoplasm</location>
    </subcellularLocation>
</comment>
<dbReference type="SUPFAM" id="SSF109736">
    <property type="entry name" value="FGAM synthase PurL, linker domain"/>
    <property type="match status" value="1"/>
</dbReference>
<keyword evidence="5" id="KW-0963">Cytoplasm</keyword>
<evidence type="ECO:0000256" key="17">
    <source>
        <dbReference type="ARBA" id="ARBA00071729"/>
    </source>
</evidence>
<evidence type="ECO:0000256" key="4">
    <source>
        <dbReference type="ARBA" id="ARBA00012747"/>
    </source>
</evidence>
<dbReference type="GO" id="GO:0046872">
    <property type="term" value="F:metal ion binding"/>
    <property type="evidence" value="ECO:0007669"/>
    <property type="project" value="UniProtKB-KW"/>
</dbReference>
<dbReference type="InterPro" id="IPR010073">
    <property type="entry name" value="PurL_large"/>
</dbReference>
<evidence type="ECO:0000256" key="16">
    <source>
        <dbReference type="ARBA" id="ARBA00057317"/>
    </source>
</evidence>
<evidence type="ECO:0000256" key="15">
    <source>
        <dbReference type="ARBA" id="ARBA00052585"/>
    </source>
</evidence>
<protein>
    <recommendedName>
        <fullName evidence="17">Phosphoribosylformylglycinamidine synthase</fullName>
        <ecNumber evidence="4">6.3.5.3</ecNumber>
    </recommendedName>
    <alternativeName>
        <fullName evidence="14">Formylglycinamide ribonucleotide amidotransferase</fullName>
    </alternativeName>
    <alternativeName>
        <fullName evidence="13">Formylglycinamide ribotide amidotransferase</fullName>
    </alternativeName>
</protein>
<proteinExistence type="inferred from homology"/>
<dbReference type="InterPro" id="IPR055181">
    <property type="entry name" value="FGAR-AT_PurM_N-like"/>
</dbReference>
<evidence type="ECO:0000256" key="6">
    <source>
        <dbReference type="ARBA" id="ARBA00022598"/>
    </source>
</evidence>
<evidence type="ECO:0000256" key="8">
    <source>
        <dbReference type="ARBA" id="ARBA00022741"/>
    </source>
</evidence>
<dbReference type="GO" id="GO:0004642">
    <property type="term" value="F:phosphoribosylformylglycinamidine synthase activity"/>
    <property type="evidence" value="ECO:0007669"/>
    <property type="project" value="UniProtKB-EC"/>
</dbReference>
<evidence type="ECO:0000259" key="20">
    <source>
        <dbReference type="Pfam" id="PF18076"/>
    </source>
</evidence>
<dbReference type="SMART" id="SM01211">
    <property type="entry name" value="GATase_5"/>
    <property type="match status" value="1"/>
</dbReference>
<dbReference type="InterPro" id="IPR041609">
    <property type="entry name" value="PurL_linker"/>
</dbReference>
<dbReference type="InterPro" id="IPR036676">
    <property type="entry name" value="PurM-like_C_sf"/>
</dbReference>
<keyword evidence="23" id="KW-1185">Reference proteome</keyword>
<evidence type="ECO:0000259" key="19">
    <source>
        <dbReference type="Pfam" id="PF18072"/>
    </source>
</evidence>
<dbReference type="FunFam" id="3.90.650.10:FF:000002">
    <property type="entry name" value="Phosphoribosylformylglycinamidine synthase"/>
    <property type="match status" value="1"/>
</dbReference>
<dbReference type="PROSITE" id="PS51273">
    <property type="entry name" value="GATASE_TYPE_1"/>
    <property type="match status" value="1"/>
</dbReference>
<dbReference type="SUPFAM" id="SSF56042">
    <property type="entry name" value="PurM C-terminal domain-like"/>
    <property type="match status" value="2"/>
</dbReference>
<feature type="domain" description="FGAR-AT PurM N-terminal-like" evidence="21">
    <location>
        <begin position="692"/>
        <end position="856"/>
    </location>
</feature>
<keyword evidence="8" id="KW-0547">Nucleotide-binding</keyword>
<dbReference type="InterPro" id="IPR040707">
    <property type="entry name" value="FGAR-AT_N"/>
</dbReference>
<dbReference type="CDD" id="cd01740">
    <property type="entry name" value="GATase1_FGAR_AT"/>
    <property type="match status" value="1"/>
</dbReference>
<evidence type="ECO:0000256" key="11">
    <source>
        <dbReference type="ARBA" id="ARBA00022842"/>
    </source>
</evidence>
<dbReference type="Pfam" id="PF02769">
    <property type="entry name" value="AIRS_C"/>
    <property type="match status" value="2"/>
</dbReference>
<dbReference type="Proteomes" id="UP000799536">
    <property type="component" value="Unassembled WGS sequence"/>
</dbReference>
<dbReference type="FunFam" id="3.30.1330.10:FF:000005">
    <property type="entry name" value="Phosphoribosylformylglycinamidine synthase"/>
    <property type="match status" value="1"/>
</dbReference>
<evidence type="ECO:0000256" key="13">
    <source>
        <dbReference type="ARBA" id="ARBA00029823"/>
    </source>
</evidence>
<feature type="domain" description="PurM-like C-terminal" evidence="18">
    <location>
        <begin position="889"/>
        <end position="1022"/>
    </location>
</feature>
<name>A0A9P4JVZ8_9PLEO</name>
<evidence type="ECO:0000259" key="18">
    <source>
        <dbReference type="Pfam" id="PF02769"/>
    </source>
</evidence>
<dbReference type="HAMAP" id="MF_00419">
    <property type="entry name" value="PurL_1"/>
    <property type="match status" value="1"/>
</dbReference>
<dbReference type="SUPFAM" id="SSF82697">
    <property type="entry name" value="PurS-like"/>
    <property type="match status" value="1"/>
</dbReference>
<dbReference type="FunFam" id="3.40.50.880:FF:000008">
    <property type="entry name" value="Phosphoribosylformylglycinamidine synthase"/>
    <property type="match status" value="1"/>
</dbReference>
<dbReference type="Gene3D" id="3.30.1330.10">
    <property type="entry name" value="PurM-like, N-terminal domain"/>
    <property type="match status" value="2"/>
</dbReference>
<feature type="domain" description="PurM-like C-terminal" evidence="18">
    <location>
        <begin position="459"/>
        <end position="611"/>
    </location>
</feature>
<dbReference type="InterPro" id="IPR029062">
    <property type="entry name" value="Class_I_gatase-like"/>
</dbReference>